<dbReference type="EMBL" id="BLZR01000001">
    <property type="protein sequence ID" value="GFP75438.1"/>
    <property type="molecule type" value="Genomic_DNA"/>
</dbReference>
<organism evidence="2 3">
    <name type="scientific">Clostridium fungisolvens</name>
    <dbReference type="NCBI Taxonomy" id="1604897"/>
    <lineage>
        <taxon>Bacteria</taxon>
        <taxon>Bacillati</taxon>
        <taxon>Bacillota</taxon>
        <taxon>Clostridia</taxon>
        <taxon>Eubacteriales</taxon>
        <taxon>Clostridiaceae</taxon>
        <taxon>Clostridium</taxon>
    </lineage>
</organism>
<gene>
    <name evidence="2" type="ORF">bsdtw1_01518</name>
</gene>
<reference evidence="2 3" key="1">
    <citation type="submission" date="2020-07" db="EMBL/GenBank/DDBJ databases">
        <title>A new beta-1,3-glucan-decomposing anaerobic bacterium isolated from anoxic soil subjected to biological soil disinfestation.</title>
        <authorList>
            <person name="Ueki A."/>
            <person name="Tonouchi A."/>
        </authorList>
    </citation>
    <scope>NUCLEOTIDE SEQUENCE [LARGE SCALE GENOMIC DNA]</scope>
    <source>
        <strain evidence="2 3">TW1</strain>
    </source>
</reference>
<name>A0A6V8SJV2_9CLOT</name>
<dbReference type="GO" id="GO:0016747">
    <property type="term" value="F:acyltransferase activity, transferring groups other than amino-acyl groups"/>
    <property type="evidence" value="ECO:0007669"/>
    <property type="project" value="InterPro"/>
</dbReference>
<dbReference type="InterPro" id="IPR000182">
    <property type="entry name" value="GNAT_dom"/>
</dbReference>
<protein>
    <recommendedName>
        <fullName evidence="1">N-acetyltransferase domain-containing protein</fullName>
    </recommendedName>
</protein>
<dbReference type="Gene3D" id="3.40.630.30">
    <property type="match status" value="1"/>
</dbReference>
<dbReference type="AlphaFoldDB" id="A0A6V8SJV2"/>
<dbReference type="Proteomes" id="UP000580568">
    <property type="component" value="Unassembled WGS sequence"/>
</dbReference>
<proteinExistence type="predicted"/>
<evidence type="ECO:0000313" key="3">
    <source>
        <dbReference type="Proteomes" id="UP000580568"/>
    </source>
</evidence>
<dbReference type="CDD" id="cd04301">
    <property type="entry name" value="NAT_SF"/>
    <property type="match status" value="1"/>
</dbReference>
<comment type="caution">
    <text evidence="2">The sequence shown here is derived from an EMBL/GenBank/DDBJ whole genome shotgun (WGS) entry which is preliminary data.</text>
</comment>
<evidence type="ECO:0000313" key="2">
    <source>
        <dbReference type="EMBL" id="GFP75438.1"/>
    </source>
</evidence>
<dbReference type="PANTHER" id="PTHR39173">
    <property type="entry name" value="ACETYLTRANSFERASE"/>
    <property type="match status" value="1"/>
</dbReference>
<dbReference type="PROSITE" id="PS51186">
    <property type="entry name" value="GNAT"/>
    <property type="match status" value="1"/>
</dbReference>
<feature type="domain" description="N-acetyltransferase" evidence="1">
    <location>
        <begin position="36"/>
        <end position="177"/>
    </location>
</feature>
<keyword evidence="3" id="KW-1185">Reference proteome</keyword>
<dbReference type="InterPro" id="IPR016181">
    <property type="entry name" value="Acyl_CoA_acyltransferase"/>
</dbReference>
<dbReference type="Pfam" id="PF00583">
    <property type="entry name" value="Acetyltransf_1"/>
    <property type="match status" value="1"/>
</dbReference>
<sequence length="177" mass="20332">MNMDKVYLVSPSIEHKEAYIEMMVEWEEAKGHIYPGVIRRKGTDYSSWLETLELYRKRETCPPHLSPSDTFFLVNENNNLLGAISIRHYLSEQLLKLGGHIGYGIRPTQRRKGYATAMLKLALEECRDMGIEQVLITCDKDNIGSSKTIIANKGVLENEIVEDNGNIVQRYWISIKK</sequence>
<dbReference type="SUPFAM" id="SSF55729">
    <property type="entry name" value="Acyl-CoA N-acyltransferases (Nat)"/>
    <property type="match status" value="1"/>
</dbReference>
<dbReference type="PANTHER" id="PTHR39173:SF1">
    <property type="entry name" value="ACETYLTRANSFERASE"/>
    <property type="match status" value="1"/>
</dbReference>
<accession>A0A6V8SJV2</accession>
<evidence type="ECO:0000259" key="1">
    <source>
        <dbReference type="PROSITE" id="PS51186"/>
    </source>
</evidence>